<feature type="transmembrane region" description="Helical" evidence="6">
    <location>
        <begin position="12"/>
        <end position="33"/>
    </location>
</feature>
<feature type="transmembrane region" description="Helical" evidence="6">
    <location>
        <begin position="84"/>
        <end position="104"/>
    </location>
</feature>
<dbReference type="Gene3D" id="1.20.1720.10">
    <property type="entry name" value="Multidrug resistance protein D"/>
    <property type="match status" value="1"/>
</dbReference>
<feature type="transmembrane region" description="Helical" evidence="6">
    <location>
        <begin position="141"/>
        <end position="164"/>
    </location>
</feature>
<evidence type="ECO:0000256" key="6">
    <source>
        <dbReference type="SAM" id="Phobius"/>
    </source>
</evidence>
<accession>A0A931F0G5</accession>
<protein>
    <submittedName>
        <fullName evidence="8">MFS transporter</fullName>
    </submittedName>
</protein>
<feature type="transmembrane region" description="Helical" evidence="6">
    <location>
        <begin position="334"/>
        <end position="353"/>
    </location>
</feature>
<reference evidence="8" key="1">
    <citation type="submission" date="2020-11" db="EMBL/GenBank/DDBJ databases">
        <title>Whole-genome analyses of Nonomuraea sp. K274.</title>
        <authorList>
            <person name="Veyisoglu A."/>
        </authorList>
    </citation>
    <scope>NUCLEOTIDE SEQUENCE</scope>
    <source>
        <strain evidence="8">K274</strain>
    </source>
</reference>
<evidence type="ECO:0000313" key="9">
    <source>
        <dbReference type="Proteomes" id="UP000605361"/>
    </source>
</evidence>
<evidence type="ECO:0000256" key="1">
    <source>
        <dbReference type="ARBA" id="ARBA00004651"/>
    </source>
</evidence>
<feature type="transmembrane region" description="Helical" evidence="6">
    <location>
        <begin position="53"/>
        <end position="72"/>
    </location>
</feature>
<dbReference type="SUPFAM" id="SSF103473">
    <property type="entry name" value="MFS general substrate transporter"/>
    <property type="match status" value="1"/>
</dbReference>
<feature type="transmembrane region" description="Helical" evidence="6">
    <location>
        <begin position="203"/>
        <end position="222"/>
    </location>
</feature>
<evidence type="ECO:0000256" key="4">
    <source>
        <dbReference type="ARBA" id="ARBA00022989"/>
    </source>
</evidence>
<gene>
    <name evidence="8" type="ORF">ITP53_27325</name>
</gene>
<dbReference type="InterPro" id="IPR036259">
    <property type="entry name" value="MFS_trans_sf"/>
</dbReference>
<keyword evidence="2" id="KW-0813">Transport</keyword>
<dbReference type="Pfam" id="PF07690">
    <property type="entry name" value="MFS_1"/>
    <property type="match status" value="1"/>
</dbReference>
<comment type="subcellular location">
    <subcellularLocation>
        <location evidence="1">Cell membrane</location>
        <topology evidence="1">Multi-pass membrane protein</topology>
    </subcellularLocation>
</comment>
<dbReference type="GO" id="GO:0005886">
    <property type="term" value="C:plasma membrane"/>
    <property type="evidence" value="ECO:0007669"/>
    <property type="project" value="UniProtKB-SubCell"/>
</dbReference>
<dbReference type="Proteomes" id="UP000605361">
    <property type="component" value="Unassembled WGS sequence"/>
</dbReference>
<keyword evidence="9" id="KW-1185">Reference proteome</keyword>
<name>A0A931F0G5_9ACTN</name>
<evidence type="ECO:0000259" key="7">
    <source>
        <dbReference type="PROSITE" id="PS50850"/>
    </source>
</evidence>
<dbReference type="PANTHER" id="PTHR42718">
    <property type="entry name" value="MAJOR FACILITATOR SUPERFAMILY MULTIDRUG TRANSPORTER MFSC"/>
    <property type="match status" value="1"/>
</dbReference>
<dbReference type="EMBL" id="JADOGI010000090">
    <property type="protein sequence ID" value="MBF8189380.1"/>
    <property type="molecule type" value="Genomic_DNA"/>
</dbReference>
<feature type="transmembrane region" description="Helical" evidence="6">
    <location>
        <begin position="170"/>
        <end position="191"/>
    </location>
</feature>
<feature type="transmembrane region" description="Helical" evidence="6">
    <location>
        <begin position="365"/>
        <end position="388"/>
    </location>
</feature>
<evidence type="ECO:0000256" key="2">
    <source>
        <dbReference type="ARBA" id="ARBA00022448"/>
    </source>
</evidence>
<sequence>METGSARGGSGGGLALSAICLGFFLVLFDATAVNVATGDIATGLGASVIALQWVLNAYTVAFAALILTAGGLGDRWGARRTYQAGAALFAVASAVCAAAPNAAVLIAARAAQGVGAAAVVPCSLALIAHRFPEGPARARALGIWGGVSGIGLTAGPVIGGWLVAALGWRAVFLVVVPVATVSMAVIATRVEETSRQSAPRPDAVGQPLAVIALVALTAALTMTSTQGWRTPLVLGLLGVAVVVGIAFVVSQHRVPEPMLPPVLFTSRAFNGATGVGLLFNFGLYGVLFCLTIFLERTLRQSAATTGVALLPLTAVITLGALVSGRVTNRFGPKVPMLVGLSGGLLGTCLLAVWGDRSGAPALAGFGAVLGLVGLAMPTMTGVALAAAGPGRAGLGAATLNAARQVGGALGVALLGSTALQRPSAHAFASSLPELRLPMILAAAGYLLAIVITVAAIGCRADRAAHA</sequence>
<dbReference type="GO" id="GO:0022857">
    <property type="term" value="F:transmembrane transporter activity"/>
    <property type="evidence" value="ECO:0007669"/>
    <property type="project" value="InterPro"/>
</dbReference>
<feature type="transmembrane region" description="Helical" evidence="6">
    <location>
        <begin position="228"/>
        <end position="249"/>
    </location>
</feature>
<dbReference type="Gene3D" id="1.20.1250.20">
    <property type="entry name" value="MFS general substrate transporter like domains"/>
    <property type="match status" value="1"/>
</dbReference>
<dbReference type="AlphaFoldDB" id="A0A931F0G5"/>
<dbReference type="PROSITE" id="PS50850">
    <property type="entry name" value="MFS"/>
    <property type="match status" value="1"/>
</dbReference>
<dbReference type="InterPro" id="IPR020846">
    <property type="entry name" value="MFS_dom"/>
</dbReference>
<keyword evidence="4 6" id="KW-1133">Transmembrane helix</keyword>
<feature type="transmembrane region" description="Helical" evidence="6">
    <location>
        <begin position="269"/>
        <end position="294"/>
    </location>
</feature>
<evidence type="ECO:0000256" key="3">
    <source>
        <dbReference type="ARBA" id="ARBA00022692"/>
    </source>
</evidence>
<feature type="transmembrane region" description="Helical" evidence="6">
    <location>
        <begin position="439"/>
        <end position="458"/>
    </location>
</feature>
<evidence type="ECO:0000313" key="8">
    <source>
        <dbReference type="EMBL" id="MBF8189380.1"/>
    </source>
</evidence>
<dbReference type="InterPro" id="IPR011701">
    <property type="entry name" value="MFS"/>
</dbReference>
<feature type="transmembrane region" description="Helical" evidence="6">
    <location>
        <begin position="300"/>
        <end position="322"/>
    </location>
</feature>
<proteinExistence type="predicted"/>
<comment type="caution">
    <text evidence="8">The sequence shown here is derived from an EMBL/GenBank/DDBJ whole genome shotgun (WGS) entry which is preliminary data.</text>
</comment>
<dbReference type="RefSeq" id="WP_195898317.1">
    <property type="nucleotide sequence ID" value="NZ_JADOGI010000090.1"/>
</dbReference>
<dbReference type="CDD" id="cd17321">
    <property type="entry name" value="MFS_MMR_MDR_like"/>
    <property type="match status" value="1"/>
</dbReference>
<feature type="domain" description="Major facilitator superfamily (MFS) profile" evidence="7">
    <location>
        <begin position="15"/>
        <end position="460"/>
    </location>
</feature>
<organism evidence="8 9">
    <name type="scientific">Nonomuraea cypriaca</name>
    <dbReference type="NCBI Taxonomy" id="1187855"/>
    <lineage>
        <taxon>Bacteria</taxon>
        <taxon>Bacillati</taxon>
        <taxon>Actinomycetota</taxon>
        <taxon>Actinomycetes</taxon>
        <taxon>Streptosporangiales</taxon>
        <taxon>Streptosporangiaceae</taxon>
        <taxon>Nonomuraea</taxon>
    </lineage>
</organism>
<dbReference type="PANTHER" id="PTHR42718:SF9">
    <property type="entry name" value="MAJOR FACILITATOR SUPERFAMILY MULTIDRUG TRANSPORTER MFSC"/>
    <property type="match status" value="1"/>
</dbReference>
<evidence type="ECO:0000256" key="5">
    <source>
        <dbReference type="ARBA" id="ARBA00023136"/>
    </source>
</evidence>
<keyword evidence="5 6" id="KW-0472">Membrane</keyword>
<keyword evidence="3 6" id="KW-0812">Transmembrane</keyword>